<dbReference type="InterPro" id="IPR056622">
    <property type="entry name" value="ARM_FBXO47"/>
</dbReference>
<dbReference type="Proteomes" id="UP001557470">
    <property type="component" value="Unassembled WGS sequence"/>
</dbReference>
<dbReference type="EMBL" id="JAGEUA010000010">
    <property type="protein sequence ID" value="KAL0963552.1"/>
    <property type="molecule type" value="Genomic_DNA"/>
</dbReference>
<dbReference type="Pfam" id="PF00646">
    <property type="entry name" value="F-box"/>
    <property type="match status" value="1"/>
</dbReference>
<name>A0ABD0WH38_UMBPY</name>
<accession>A0ABD0WH38</accession>
<dbReference type="PROSITE" id="PS50181">
    <property type="entry name" value="FBOX"/>
    <property type="match status" value="1"/>
</dbReference>
<protein>
    <recommendedName>
        <fullName evidence="1">F-box domain-containing protein</fullName>
    </recommendedName>
</protein>
<organism evidence="2 3">
    <name type="scientific">Umbra pygmaea</name>
    <name type="common">Eastern mudminnow</name>
    <dbReference type="NCBI Taxonomy" id="75934"/>
    <lineage>
        <taxon>Eukaryota</taxon>
        <taxon>Metazoa</taxon>
        <taxon>Chordata</taxon>
        <taxon>Craniata</taxon>
        <taxon>Vertebrata</taxon>
        <taxon>Euteleostomi</taxon>
        <taxon>Actinopterygii</taxon>
        <taxon>Neopterygii</taxon>
        <taxon>Teleostei</taxon>
        <taxon>Protacanthopterygii</taxon>
        <taxon>Esociformes</taxon>
        <taxon>Umbridae</taxon>
        <taxon>Umbra</taxon>
    </lineage>
</organism>
<comment type="caution">
    <text evidence="2">The sequence shown here is derived from an EMBL/GenBank/DDBJ whole genome shotgun (WGS) entry which is preliminary data.</text>
</comment>
<reference evidence="2 3" key="1">
    <citation type="submission" date="2024-06" db="EMBL/GenBank/DDBJ databases">
        <authorList>
            <person name="Pan Q."/>
            <person name="Wen M."/>
            <person name="Jouanno E."/>
            <person name="Zahm M."/>
            <person name="Klopp C."/>
            <person name="Cabau C."/>
            <person name="Louis A."/>
            <person name="Berthelot C."/>
            <person name="Parey E."/>
            <person name="Roest Crollius H."/>
            <person name="Montfort J."/>
            <person name="Robinson-Rechavi M."/>
            <person name="Bouchez O."/>
            <person name="Lampietro C."/>
            <person name="Lopez Roques C."/>
            <person name="Donnadieu C."/>
            <person name="Postlethwait J."/>
            <person name="Bobe J."/>
            <person name="Verreycken H."/>
            <person name="Guiguen Y."/>
        </authorList>
    </citation>
    <scope>NUCLEOTIDE SEQUENCE [LARGE SCALE GENOMIC DNA]</scope>
    <source>
        <strain evidence="2">Up_M1</strain>
        <tissue evidence="2">Testis</tissue>
    </source>
</reference>
<proteinExistence type="predicted"/>
<evidence type="ECO:0000259" key="1">
    <source>
        <dbReference type="PROSITE" id="PS50181"/>
    </source>
</evidence>
<evidence type="ECO:0000313" key="3">
    <source>
        <dbReference type="Proteomes" id="UP001557470"/>
    </source>
</evidence>
<dbReference type="PANTHER" id="PTHR34098:SF1">
    <property type="entry name" value="F-BOX ONLY PROTEIN 47"/>
    <property type="match status" value="1"/>
</dbReference>
<sequence length="374" mass="42893">MAEAHRKFTITQKFHRRRCHEPYPLRTMTTRSQCRASIGFFQRLPAEVFEMVLDKLSLQEVSVFSMVSKTISRSVMNHISTQAWRNRKILQKCHHNRWNKPPSKDDPDNLEYYKALGLLFKRCTLLLPTKDRLKFIYGQFSQVSCFMMQQCPDCTGCPYLSSYGAFLHAMIAGWDELECHRVYNFLCDFTNLPRRIKLVIAGKPGACQVLELQIRGFCRQVLLEPWSSRKDTLFWLTRILHPWPLVSQARLLFILYGPLLHDGSLGWQVLQGPGVAQCSLSDLAKALLLLHSDLKATDWTTDTILAIFEELTMLPQAWHMESVARLLVLCGNALCYSTLASKALNGRLSDISRILVYLILKYIPGVLQTGIPVV</sequence>
<dbReference type="AlphaFoldDB" id="A0ABD0WH38"/>
<evidence type="ECO:0000313" key="2">
    <source>
        <dbReference type="EMBL" id="KAL0963552.1"/>
    </source>
</evidence>
<dbReference type="Pfam" id="PF24467">
    <property type="entry name" value="ARM_FBXO47"/>
    <property type="match status" value="1"/>
</dbReference>
<dbReference type="InterPro" id="IPR038946">
    <property type="entry name" value="FBXO47"/>
</dbReference>
<gene>
    <name evidence="2" type="ORF">UPYG_G00307870</name>
</gene>
<feature type="domain" description="F-box" evidence="1">
    <location>
        <begin position="38"/>
        <end position="87"/>
    </location>
</feature>
<dbReference type="PANTHER" id="PTHR34098">
    <property type="entry name" value="F-BOX ONLY PROTEIN 47"/>
    <property type="match status" value="1"/>
</dbReference>
<dbReference type="InterPro" id="IPR001810">
    <property type="entry name" value="F-box_dom"/>
</dbReference>
<keyword evidence="3" id="KW-1185">Reference proteome</keyword>